<evidence type="ECO:0000259" key="2">
    <source>
        <dbReference type="Pfam" id="PF04717"/>
    </source>
</evidence>
<comment type="similarity">
    <text evidence="1">Belongs to the VgrG protein family.</text>
</comment>
<name>A0A150Q064_SORCE</name>
<reference evidence="3 4" key="1">
    <citation type="submission" date="2014-02" db="EMBL/GenBank/DDBJ databases">
        <title>The small core and large imbalanced accessory genome model reveals a collaborative survival strategy of Sorangium cellulosum strains in nature.</title>
        <authorList>
            <person name="Han K."/>
            <person name="Peng R."/>
            <person name="Blom J."/>
            <person name="Li Y.-Z."/>
        </authorList>
    </citation>
    <scope>NUCLEOTIDE SEQUENCE [LARGE SCALE GENOMIC DNA]</scope>
    <source>
        <strain evidence="3 4">So0157-18</strain>
    </source>
</reference>
<dbReference type="Pfam" id="PF04717">
    <property type="entry name" value="Phage_base_V"/>
    <property type="match status" value="1"/>
</dbReference>
<dbReference type="Proteomes" id="UP000075604">
    <property type="component" value="Unassembled WGS sequence"/>
</dbReference>
<evidence type="ECO:0000313" key="3">
    <source>
        <dbReference type="EMBL" id="KYF61126.1"/>
    </source>
</evidence>
<comment type="caution">
    <text evidence="3">The sequence shown here is derived from an EMBL/GenBank/DDBJ whole genome shotgun (WGS) entry which is preliminary data.</text>
</comment>
<dbReference type="SUPFAM" id="SSF69255">
    <property type="entry name" value="gp5 N-terminal domain-like"/>
    <property type="match status" value="1"/>
</dbReference>
<protein>
    <recommendedName>
        <fullName evidence="2">Gp5/Type VI secretion system Vgr protein OB-fold domain-containing protein</fullName>
    </recommendedName>
</protein>
<dbReference type="SUPFAM" id="SSF69279">
    <property type="entry name" value="Phage tail proteins"/>
    <property type="match status" value="2"/>
</dbReference>
<dbReference type="InterPro" id="IPR037026">
    <property type="entry name" value="Vgr_OB-fold_dom_sf"/>
</dbReference>
<dbReference type="AlphaFoldDB" id="A0A150Q064"/>
<dbReference type="InterPro" id="IPR017847">
    <property type="entry name" value="T6SS_RhsGE_Vgr_subset"/>
</dbReference>
<organism evidence="3 4">
    <name type="scientific">Sorangium cellulosum</name>
    <name type="common">Polyangium cellulosum</name>
    <dbReference type="NCBI Taxonomy" id="56"/>
    <lineage>
        <taxon>Bacteria</taxon>
        <taxon>Pseudomonadati</taxon>
        <taxon>Myxococcota</taxon>
        <taxon>Polyangia</taxon>
        <taxon>Polyangiales</taxon>
        <taxon>Polyangiaceae</taxon>
        <taxon>Sorangium</taxon>
    </lineage>
</organism>
<dbReference type="Gene3D" id="2.40.50.230">
    <property type="entry name" value="Gp5 N-terminal domain"/>
    <property type="match status" value="1"/>
</dbReference>
<dbReference type="Gene3D" id="3.55.50.10">
    <property type="entry name" value="Baseplate protein-like domains"/>
    <property type="match status" value="1"/>
</dbReference>
<dbReference type="Gene3D" id="4.10.220.110">
    <property type="match status" value="1"/>
</dbReference>
<accession>A0A150Q064</accession>
<evidence type="ECO:0000256" key="1">
    <source>
        <dbReference type="ARBA" id="ARBA00005558"/>
    </source>
</evidence>
<dbReference type="EMBL" id="JELX01000831">
    <property type="protein sequence ID" value="KYF61126.1"/>
    <property type="molecule type" value="Genomic_DNA"/>
</dbReference>
<dbReference type="InterPro" id="IPR006531">
    <property type="entry name" value="Gp5/Vgr_OB"/>
</dbReference>
<dbReference type="Pfam" id="PF05954">
    <property type="entry name" value="Phage_GPD"/>
    <property type="match status" value="1"/>
</dbReference>
<proteinExistence type="inferred from homology"/>
<gene>
    <name evidence="3" type="ORF">BE04_27100</name>
</gene>
<dbReference type="NCBIfam" id="TIGR03361">
    <property type="entry name" value="VI_Rhs_Vgr"/>
    <property type="match status" value="1"/>
</dbReference>
<evidence type="ECO:0000313" key="4">
    <source>
        <dbReference type="Proteomes" id="UP000075604"/>
    </source>
</evidence>
<feature type="domain" description="Gp5/Type VI secretion system Vgr protein OB-fold" evidence="2">
    <location>
        <begin position="395"/>
        <end position="454"/>
    </location>
</feature>
<dbReference type="Gene3D" id="2.30.110.50">
    <property type="match status" value="1"/>
</dbReference>
<dbReference type="InterPro" id="IPR006533">
    <property type="entry name" value="T6SS_Vgr_RhsGE"/>
</dbReference>
<sequence>MDLITISSGVLPATTRVVGFRGIEAISRPYQIEIFLQLQGQDAESFDLSDAVGAKASLVLDRATDKLPPFVFSGIFANVSILHETEGRTLLRAALVPKLWLLSLSRHSRIFTRQSVPDVIKAVLEENGIASDEYELRLGSYEVEEHICQYRESDLDFLSRWMEREGIFYFFEHAPDGDKVIFCDATTYEEDAIGEPVRYHPQDGHDVTAGASFRSFTCQHTTLPAMIKLKDYDYARPNLNVAGSAHVAPNGAGEVNLHGERFFTPAAGERLAKIRAEEMLARQVLYHGTGTRTHLRSGYTFELEDHPRAAFNAKYLTIEVRHQGNQMAASTQLREMLDLQHDDVYFAEITAIPLKTQFRAESRTPWPRIYGYENGTVDGPAESEYAQIDDLGRYNVKFRFDESNLKSGKASTFVRMMQPHGGGIEGFHFPLRRGTEVVLSFLGGDPDRPVISGVVPNALTPSPVTSGNHTKNVIQTGGRNRLELEDQAGQQRVTLSTPYSNTYVRMGSPNDGHELIVKTDDNTLLDAGKTFDQTVGQNGGGSWNATIKDNWITHVQSGIHELYIETGTSYTEVKGDTWLHVTSGNLFTDVDSATMQTNVEGDTTTTVKTGNYTVNVNTGDTTVTTKAGNTLVDTQAGTTTVKSKGKLTLDTQDECEVRVKSNMIEYIDGNRVGQIKGAEELKTYGPFKKLFVSNNVNVTGGFKSDTFLGLSVTTAVGGAVSTFIGLKATLELSAAFTATYAAKFDITAGVAMAYKFGASLTINNSADITVRPIELKEVKARIEHMPARLAMSSLRFSLSNVHVLS</sequence>
<dbReference type="NCBIfam" id="TIGR01646">
    <property type="entry name" value="vgr_GE"/>
    <property type="match status" value="1"/>
</dbReference>